<dbReference type="InterPro" id="IPR002772">
    <property type="entry name" value="Glyco_hydro_3_C"/>
</dbReference>
<dbReference type="EMBL" id="CACTIH010009245">
    <property type="protein sequence ID" value="CAA3028226.1"/>
    <property type="molecule type" value="Genomic_DNA"/>
</dbReference>
<dbReference type="Pfam" id="PF14310">
    <property type="entry name" value="Fn3-like"/>
    <property type="match status" value="1"/>
</dbReference>
<dbReference type="OrthoDB" id="47059at2759"/>
<dbReference type="GO" id="GO:0009044">
    <property type="term" value="F:xylan 1,4-beta-xylosidase activity"/>
    <property type="evidence" value="ECO:0007669"/>
    <property type="project" value="InterPro"/>
</dbReference>
<name>A0A8S0V982_OLEEU</name>
<keyword evidence="3" id="KW-1133">Transmembrane helix</keyword>
<dbReference type="SUPFAM" id="SSF52279">
    <property type="entry name" value="Beta-D-glucan exohydrolase, C-terminal domain"/>
    <property type="match status" value="1"/>
</dbReference>
<evidence type="ECO:0000259" key="4">
    <source>
        <dbReference type="SMART" id="SM01217"/>
    </source>
</evidence>
<dbReference type="Gene3D" id="3.40.50.1700">
    <property type="entry name" value="Glycoside hydrolase family 3 C-terminal domain"/>
    <property type="match status" value="1"/>
</dbReference>
<reference evidence="5 6" key="1">
    <citation type="submission" date="2019-12" db="EMBL/GenBank/DDBJ databases">
        <authorList>
            <person name="Alioto T."/>
            <person name="Alioto T."/>
            <person name="Gomez Garrido J."/>
        </authorList>
    </citation>
    <scope>NUCLEOTIDE SEQUENCE [LARGE SCALE GENOMIC DNA]</scope>
</reference>
<feature type="transmembrane region" description="Helical" evidence="3">
    <location>
        <begin position="20"/>
        <end position="43"/>
    </location>
</feature>
<keyword evidence="2" id="KW-0326">Glycosidase</keyword>
<evidence type="ECO:0000256" key="2">
    <source>
        <dbReference type="ARBA" id="ARBA00023295"/>
    </source>
</evidence>
<dbReference type="GO" id="GO:0031222">
    <property type="term" value="P:arabinan catabolic process"/>
    <property type="evidence" value="ECO:0007669"/>
    <property type="project" value="TreeGrafter"/>
</dbReference>
<organism evidence="5 6">
    <name type="scientific">Olea europaea subsp. europaea</name>
    <dbReference type="NCBI Taxonomy" id="158383"/>
    <lineage>
        <taxon>Eukaryota</taxon>
        <taxon>Viridiplantae</taxon>
        <taxon>Streptophyta</taxon>
        <taxon>Embryophyta</taxon>
        <taxon>Tracheophyta</taxon>
        <taxon>Spermatophyta</taxon>
        <taxon>Magnoliopsida</taxon>
        <taxon>eudicotyledons</taxon>
        <taxon>Gunneridae</taxon>
        <taxon>Pentapetalae</taxon>
        <taxon>asterids</taxon>
        <taxon>lamiids</taxon>
        <taxon>Lamiales</taxon>
        <taxon>Oleaceae</taxon>
        <taxon>Oleeae</taxon>
        <taxon>Olea</taxon>
    </lineage>
</organism>
<dbReference type="Pfam" id="PF01915">
    <property type="entry name" value="Glyco_hydro_3_C"/>
    <property type="match status" value="1"/>
</dbReference>
<dbReference type="PANTHER" id="PTHR42721">
    <property type="entry name" value="SUGAR HYDROLASE-RELATED"/>
    <property type="match status" value="1"/>
</dbReference>
<dbReference type="Proteomes" id="UP000594638">
    <property type="component" value="Unassembled WGS sequence"/>
</dbReference>
<comment type="caution">
    <text evidence="5">The sequence shown here is derived from an EMBL/GenBank/DDBJ whole genome shotgun (WGS) entry which is preliminary data.</text>
</comment>
<feature type="domain" description="Fibronectin type III-like" evidence="4">
    <location>
        <begin position="160"/>
        <end position="222"/>
    </location>
</feature>
<dbReference type="AlphaFoldDB" id="A0A8S0V982"/>
<keyword evidence="3" id="KW-0472">Membrane</keyword>
<evidence type="ECO:0000313" key="6">
    <source>
        <dbReference type="Proteomes" id="UP000594638"/>
    </source>
</evidence>
<accession>A0A8S0V982</accession>
<dbReference type="GO" id="GO:0045493">
    <property type="term" value="P:xylan catabolic process"/>
    <property type="evidence" value="ECO:0007669"/>
    <property type="project" value="InterPro"/>
</dbReference>
<dbReference type="GO" id="GO:0048046">
    <property type="term" value="C:apoplast"/>
    <property type="evidence" value="ECO:0007669"/>
    <property type="project" value="TreeGrafter"/>
</dbReference>
<evidence type="ECO:0000313" key="5">
    <source>
        <dbReference type="EMBL" id="CAA3028226.1"/>
    </source>
</evidence>
<keyword evidence="1" id="KW-0378">Hydrolase</keyword>
<evidence type="ECO:0000256" key="3">
    <source>
        <dbReference type="SAM" id="Phobius"/>
    </source>
</evidence>
<keyword evidence="6" id="KW-1185">Reference proteome</keyword>
<sequence>MSGGGMDVQFAKDDSKITSILWVGFLGEAGGAAIADVIFGYYYPSGRLPMTWYPQSYSYVDKVSMTNMNMRPDPVRVYPGRTYRFYNGPTVFSFGDGLSYSQFNHQLVQAPKLISIPLDEGHVCRSSNCKSIDAVEETCKNIDFNIHLRVKNVGKVTGSHTVFLFSSPPQVHNAPQKHLLGFEKVQLTPMAEGLVKFNVDVCKHLSVVDEQGNRKVALGHDDNVPSKIVDESASVISHDNL</sequence>
<dbReference type="InterPro" id="IPR026891">
    <property type="entry name" value="Fn3-like"/>
</dbReference>
<dbReference type="GO" id="GO:0046556">
    <property type="term" value="F:alpha-L-arabinofuranosidase activity"/>
    <property type="evidence" value="ECO:0007669"/>
    <property type="project" value="TreeGrafter"/>
</dbReference>
<dbReference type="Gramene" id="OE9A094628T1">
    <property type="protein sequence ID" value="OE9A094628C1"/>
    <property type="gene ID" value="OE9A094628"/>
</dbReference>
<dbReference type="InterPro" id="IPR013783">
    <property type="entry name" value="Ig-like_fold"/>
</dbReference>
<evidence type="ECO:0000256" key="1">
    <source>
        <dbReference type="ARBA" id="ARBA00022801"/>
    </source>
</evidence>
<gene>
    <name evidence="5" type="ORF">OLEA9_A094628</name>
</gene>
<dbReference type="PANTHER" id="PTHR42721:SF14">
    <property type="entry name" value="BETA-D-XYLOSIDASE 4-RELATED"/>
    <property type="match status" value="1"/>
</dbReference>
<proteinExistence type="predicted"/>
<keyword evidence="3" id="KW-0812">Transmembrane</keyword>
<protein>
    <submittedName>
        <fullName evidence="5">Beta-xylosidase alpha-L-arabinofuranosidase 2-like</fullName>
    </submittedName>
</protein>
<dbReference type="SMART" id="SM01217">
    <property type="entry name" value="Fn3_like"/>
    <property type="match status" value="1"/>
</dbReference>
<dbReference type="InterPro" id="IPR044993">
    <property type="entry name" value="BXL"/>
</dbReference>
<dbReference type="Gene3D" id="2.60.40.10">
    <property type="entry name" value="Immunoglobulins"/>
    <property type="match status" value="1"/>
</dbReference>
<dbReference type="InterPro" id="IPR036881">
    <property type="entry name" value="Glyco_hydro_3_C_sf"/>
</dbReference>